<accession>A0AAW0MS18</accession>
<dbReference type="Proteomes" id="UP001460270">
    <property type="component" value="Unassembled WGS sequence"/>
</dbReference>
<feature type="non-terminal residue" evidence="2">
    <location>
        <position position="1"/>
    </location>
</feature>
<dbReference type="EMBL" id="JBBPFD010000231">
    <property type="protein sequence ID" value="KAK7879596.1"/>
    <property type="molecule type" value="Genomic_DNA"/>
</dbReference>
<name>A0AAW0MS18_9GOBI</name>
<comment type="caution">
    <text evidence="2">The sequence shown here is derived from an EMBL/GenBank/DDBJ whole genome shotgun (WGS) entry which is preliminary data.</text>
</comment>
<gene>
    <name evidence="2" type="ORF">WMY93_033690</name>
</gene>
<protein>
    <submittedName>
        <fullName evidence="2">Uncharacterized protein</fullName>
    </submittedName>
</protein>
<organism evidence="2 3">
    <name type="scientific">Mugilogobius chulae</name>
    <name type="common">yellowstripe goby</name>
    <dbReference type="NCBI Taxonomy" id="88201"/>
    <lineage>
        <taxon>Eukaryota</taxon>
        <taxon>Metazoa</taxon>
        <taxon>Chordata</taxon>
        <taxon>Craniata</taxon>
        <taxon>Vertebrata</taxon>
        <taxon>Euteleostomi</taxon>
        <taxon>Actinopterygii</taxon>
        <taxon>Neopterygii</taxon>
        <taxon>Teleostei</taxon>
        <taxon>Neoteleostei</taxon>
        <taxon>Acanthomorphata</taxon>
        <taxon>Gobiaria</taxon>
        <taxon>Gobiiformes</taxon>
        <taxon>Gobioidei</taxon>
        <taxon>Gobiidae</taxon>
        <taxon>Gobionellinae</taxon>
        <taxon>Mugilogobius</taxon>
    </lineage>
</organism>
<keyword evidence="3" id="KW-1185">Reference proteome</keyword>
<proteinExistence type="predicted"/>
<feature type="region of interest" description="Disordered" evidence="1">
    <location>
        <begin position="29"/>
        <end position="70"/>
    </location>
</feature>
<reference evidence="3" key="1">
    <citation type="submission" date="2024-04" db="EMBL/GenBank/DDBJ databases">
        <title>Salinicola lusitanus LLJ914,a marine bacterium isolated from the Okinawa Trough.</title>
        <authorList>
            <person name="Li J."/>
        </authorList>
    </citation>
    <scope>NUCLEOTIDE SEQUENCE [LARGE SCALE GENOMIC DNA]</scope>
</reference>
<sequence>LLAHSAPFRTMSFSSDVYSSARTGKSSAMLRAPGACHGQPVPCATPRDSRSVHHRYSSPSMSSSGIRRRPLRAVNMACTSPWSCAPPRR</sequence>
<evidence type="ECO:0000256" key="1">
    <source>
        <dbReference type="SAM" id="MobiDB-lite"/>
    </source>
</evidence>
<dbReference type="AlphaFoldDB" id="A0AAW0MS18"/>
<evidence type="ECO:0000313" key="3">
    <source>
        <dbReference type="Proteomes" id="UP001460270"/>
    </source>
</evidence>
<evidence type="ECO:0000313" key="2">
    <source>
        <dbReference type="EMBL" id="KAK7879596.1"/>
    </source>
</evidence>